<dbReference type="InterPro" id="IPR007486">
    <property type="entry name" value="YebE"/>
</dbReference>
<dbReference type="OrthoDB" id="7304713at2"/>
<dbReference type="KEGG" id="ali:AZOLI_p30006"/>
<geneLocation type="plasmid" evidence="2 3">
    <name>AZO_p3</name>
</geneLocation>
<dbReference type="SUPFAM" id="SSF158682">
    <property type="entry name" value="TerB-like"/>
    <property type="match status" value="1"/>
</dbReference>
<protein>
    <recommendedName>
        <fullName evidence="4">Tellurite resistance TerB family protein</fullName>
    </recommendedName>
</protein>
<evidence type="ECO:0000313" key="2">
    <source>
        <dbReference type="EMBL" id="CBS89861.1"/>
    </source>
</evidence>
<evidence type="ECO:0008006" key="4">
    <source>
        <dbReference type="Google" id="ProtNLM"/>
    </source>
</evidence>
<dbReference type="Proteomes" id="UP000005667">
    <property type="component" value="Plasmid AZO_p3"/>
</dbReference>
<proteinExistence type="predicted"/>
<evidence type="ECO:0000313" key="3">
    <source>
        <dbReference type="Proteomes" id="UP000005667"/>
    </source>
</evidence>
<dbReference type="InterPro" id="IPR029024">
    <property type="entry name" value="TerB-like"/>
</dbReference>
<feature type="region of interest" description="Disordered" evidence="1">
    <location>
        <begin position="1"/>
        <end position="45"/>
    </location>
</feature>
<dbReference type="RefSeq" id="WP_014249311.1">
    <property type="nucleotide sequence ID" value="NC_016623.1"/>
</dbReference>
<dbReference type="Pfam" id="PF04391">
    <property type="entry name" value="DUF533"/>
    <property type="match status" value="1"/>
</dbReference>
<organism evidence="2 3">
    <name type="scientific">Azospirillum lipoferum (strain 4B)</name>
    <dbReference type="NCBI Taxonomy" id="862719"/>
    <lineage>
        <taxon>Bacteria</taxon>
        <taxon>Pseudomonadati</taxon>
        <taxon>Pseudomonadota</taxon>
        <taxon>Alphaproteobacteria</taxon>
        <taxon>Rhodospirillales</taxon>
        <taxon>Azospirillaceae</taxon>
        <taxon>Azospirillum</taxon>
    </lineage>
</organism>
<reference evidence="3" key="1">
    <citation type="journal article" date="2011" name="PLoS Genet.">
        <title>Azospirillum genomes reveal transition of bacteria from aquatic to terrestrial environments.</title>
        <authorList>
            <person name="Wisniewski-Dye F."/>
            <person name="Borziak K."/>
            <person name="Khalsa-Moyers G."/>
            <person name="Alexandre G."/>
            <person name="Sukharnikov L.O."/>
            <person name="Wuichet K."/>
            <person name="Hurst G.B."/>
            <person name="McDonald W.H."/>
            <person name="Robertson J.S."/>
            <person name="Barbe V."/>
            <person name="Calteau A."/>
            <person name="Rouy Z."/>
            <person name="Mangenot S."/>
            <person name="Prigent-Combaret C."/>
            <person name="Normand P."/>
            <person name="Boyer M."/>
            <person name="Siguier P."/>
            <person name="Dessaux Y."/>
            <person name="Elmerich C."/>
            <person name="Condemine G."/>
            <person name="Krishnen G."/>
            <person name="Kennedy I."/>
            <person name="Paterson A.H."/>
            <person name="Gonzalez V."/>
            <person name="Mavingui P."/>
            <person name="Zhulin I.B."/>
        </authorList>
    </citation>
    <scope>NUCLEOTIDE SEQUENCE [LARGE SCALE GENOMIC DNA]</scope>
    <source>
        <strain evidence="3">4B</strain>
    </source>
</reference>
<dbReference type="Gene3D" id="1.10.3680.10">
    <property type="entry name" value="TerB-like"/>
    <property type="match status" value="1"/>
</dbReference>
<dbReference type="AlphaFoldDB" id="G7ZEV8"/>
<accession>G7ZEV8</accession>
<dbReference type="HOGENOM" id="CLU_1358152_0_0_5"/>
<evidence type="ECO:0000256" key="1">
    <source>
        <dbReference type="SAM" id="MobiDB-lite"/>
    </source>
</evidence>
<gene>
    <name evidence="2" type="ordered locus">AZOLI_p30006</name>
</gene>
<name>G7ZEV8_AZOL4</name>
<keyword evidence="2" id="KW-0614">Plasmid</keyword>
<sequence length="201" mass="22311">MSDLQKPGLLKRLFGRSPDSPPPIPTAIPTAIPTGEPEAEGSPLGLRLGHRPVLHEMLARQILDAHLRNRHQLLDRAPSDLQTVRPEEARLLVRAMAAAAHANGKLDGIELGRIRGKLRSSTLDEEDQRALESSLEEPQCLEELVRQVDNPRLAARFYAVSLAAVDKNAPINRSYLRYLAQRLGLPADLVVRLNRQMGLRL</sequence>
<dbReference type="EMBL" id="FQ311871">
    <property type="protein sequence ID" value="CBS89861.1"/>
    <property type="molecule type" value="Genomic_DNA"/>
</dbReference>
<keyword evidence="3" id="KW-1185">Reference proteome</keyword>